<dbReference type="GO" id="GO:0005634">
    <property type="term" value="C:nucleus"/>
    <property type="evidence" value="ECO:0007669"/>
    <property type="project" value="UniProtKB-SubCell"/>
</dbReference>
<evidence type="ECO:0000256" key="5">
    <source>
        <dbReference type="ARBA" id="ARBA00023242"/>
    </source>
</evidence>
<feature type="compositionally biased region" description="Polar residues" evidence="6">
    <location>
        <begin position="359"/>
        <end position="378"/>
    </location>
</feature>
<dbReference type="SUPFAM" id="SSF47459">
    <property type="entry name" value="HLH, helix-loop-helix DNA-binding domain"/>
    <property type="match status" value="1"/>
</dbReference>
<dbReference type="InterPro" id="IPR011598">
    <property type="entry name" value="bHLH_dom"/>
</dbReference>
<keyword evidence="4" id="KW-0804">Transcription</keyword>
<protein>
    <recommendedName>
        <fullName evidence="7">BHLH domain-containing protein</fullName>
    </recommendedName>
</protein>
<dbReference type="PROSITE" id="PS50888">
    <property type="entry name" value="BHLH"/>
    <property type="match status" value="1"/>
</dbReference>
<dbReference type="Pfam" id="PF00010">
    <property type="entry name" value="HLH"/>
    <property type="match status" value="1"/>
</dbReference>
<gene>
    <name evidence="8" type="ordered locus">AALP_Aa7g132900</name>
</gene>
<feature type="region of interest" description="Disordered" evidence="6">
    <location>
        <begin position="359"/>
        <end position="388"/>
    </location>
</feature>
<keyword evidence="3" id="KW-0238">DNA-binding</keyword>
<keyword evidence="2" id="KW-0805">Transcription regulation</keyword>
<feature type="region of interest" description="Disordered" evidence="6">
    <location>
        <begin position="35"/>
        <end position="60"/>
    </location>
</feature>
<dbReference type="Gene3D" id="4.10.280.10">
    <property type="entry name" value="Helix-loop-helix DNA-binding domain"/>
    <property type="match status" value="1"/>
</dbReference>
<sequence>MIPIYHPKILFYFSSLNLINIIIIMGEDELLWKSGQAEGPTSDPPILRGSGSGGEGEGTAPFPFSPLCHQSLFFHEPEMASSSSSWLHHQSFYPGVAYTPAMQPQGSVSLAQPPPSAPYHPPVENLTGQFFAATRAENLMNVSSLRGNISGPSIPMVRELTQVGSSSATEYTPVTEGTKTPPTVTGGVLHTFVVPGLGRMEKAVVIETKAETEPVRIQPATETESADDKKREETEETEETEEAAGSTPRKKSRATEMHKLSARRRRERIKERMIALQELIPHCNASNTALMLDDAAEYMKSLQMQIQMMSMGCSLMPATYTSQFMPRMVMGMNRPPSTPFPGTPPFPSQAHMASLADATTFSINQTTSQPSSIQASSDNEPEDDQQDS</sequence>
<dbReference type="InterPro" id="IPR036638">
    <property type="entry name" value="HLH_DNA-bd_sf"/>
</dbReference>
<evidence type="ECO:0000256" key="3">
    <source>
        <dbReference type="ARBA" id="ARBA00023125"/>
    </source>
</evidence>
<keyword evidence="5" id="KW-0539">Nucleus</keyword>
<dbReference type="OrthoDB" id="690068at2759"/>
<evidence type="ECO:0000256" key="1">
    <source>
        <dbReference type="ARBA" id="ARBA00004123"/>
    </source>
</evidence>
<dbReference type="Gramene" id="KFK29423">
    <property type="protein sequence ID" value="KFK29423"/>
    <property type="gene ID" value="AALP_AA7G132900"/>
</dbReference>
<dbReference type="GO" id="GO:0003677">
    <property type="term" value="F:DNA binding"/>
    <property type="evidence" value="ECO:0007669"/>
    <property type="project" value="UniProtKB-KW"/>
</dbReference>
<dbReference type="EMBL" id="CM002875">
    <property type="protein sequence ID" value="KFK29423.1"/>
    <property type="molecule type" value="Genomic_DNA"/>
</dbReference>
<dbReference type="GO" id="GO:0046983">
    <property type="term" value="F:protein dimerization activity"/>
    <property type="evidence" value="ECO:0007669"/>
    <property type="project" value="InterPro"/>
</dbReference>
<proteinExistence type="predicted"/>
<dbReference type="InterPro" id="IPR031066">
    <property type="entry name" value="bHLH_ALC-like_plant"/>
</dbReference>
<dbReference type="eggNOG" id="ENOG502QR6A">
    <property type="taxonomic scope" value="Eukaryota"/>
</dbReference>
<feature type="domain" description="BHLH" evidence="7">
    <location>
        <begin position="253"/>
        <end position="302"/>
    </location>
</feature>
<accession>A0A087GHS1</accession>
<organism evidence="8 9">
    <name type="scientific">Arabis alpina</name>
    <name type="common">Alpine rock-cress</name>
    <dbReference type="NCBI Taxonomy" id="50452"/>
    <lineage>
        <taxon>Eukaryota</taxon>
        <taxon>Viridiplantae</taxon>
        <taxon>Streptophyta</taxon>
        <taxon>Embryophyta</taxon>
        <taxon>Tracheophyta</taxon>
        <taxon>Spermatophyta</taxon>
        <taxon>Magnoliopsida</taxon>
        <taxon>eudicotyledons</taxon>
        <taxon>Gunneridae</taxon>
        <taxon>Pentapetalae</taxon>
        <taxon>rosids</taxon>
        <taxon>malvids</taxon>
        <taxon>Brassicales</taxon>
        <taxon>Brassicaceae</taxon>
        <taxon>Arabideae</taxon>
        <taxon>Arabis</taxon>
    </lineage>
</organism>
<dbReference type="OMA" id="HGFYVWA"/>
<feature type="region of interest" description="Disordered" evidence="6">
    <location>
        <begin position="213"/>
        <end position="264"/>
    </location>
</feature>
<dbReference type="Proteomes" id="UP000029120">
    <property type="component" value="Chromosome 7"/>
</dbReference>
<dbReference type="PANTHER" id="PTHR45855:SF21">
    <property type="entry name" value="TRANSCRIPTION FACTOR BHLH119-RELATED"/>
    <property type="match status" value="1"/>
</dbReference>
<dbReference type="SMART" id="SM00353">
    <property type="entry name" value="HLH"/>
    <property type="match status" value="1"/>
</dbReference>
<comment type="subcellular location">
    <subcellularLocation>
        <location evidence="1">Nucleus</location>
    </subcellularLocation>
</comment>
<evidence type="ECO:0000256" key="2">
    <source>
        <dbReference type="ARBA" id="ARBA00023015"/>
    </source>
</evidence>
<evidence type="ECO:0000313" key="8">
    <source>
        <dbReference type="EMBL" id="KFK29423.1"/>
    </source>
</evidence>
<evidence type="ECO:0000259" key="7">
    <source>
        <dbReference type="PROSITE" id="PS50888"/>
    </source>
</evidence>
<feature type="compositionally biased region" description="Acidic residues" evidence="6">
    <location>
        <begin position="379"/>
        <end position="388"/>
    </location>
</feature>
<evidence type="ECO:0000256" key="6">
    <source>
        <dbReference type="SAM" id="MobiDB-lite"/>
    </source>
</evidence>
<dbReference type="AlphaFoldDB" id="A0A087GHS1"/>
<keyword evidence="9" id="KW-1185">Reference proteome</keyword>
<name>A0A087GHS1_ARAAL</name>
<dbReference type="PANTHER" id="PTHR45855">
    <property type="entry name" value="TRANSCRIPTION FACTOR PIF1-RELATED"/>
    <property type="match status" value="1"/>
</dbReference>
<evidence type="ECO:0000256" key="4">
    <source>
        <dbReference type="ARBA" id="ARBA00023163"/>
    </source>
</evidence>
<evidence type="ECO:0000313" key="9">
    <source>
        <dbReference type="Proteomes" id="UP000029120"/>
    </source>
</evidence>
<reference evidence="9" key="1">
    <citation type="journal article" date="2015" name="Nat. Plants">
        <title>Genome expansion of Arabis alpina linked with retrotransposition and reduced symmetric DNA methylation.</title>
        <authorList>
            <person name="Willing E.M."/>
            <person name="Rawat V."/>
            <person name="Mandakova T."/>
            <person name="Maumus F."/>
            <person name="James G.V."/>
            <person name="Nordstroem K.J."/>
            <person name="Becker C."/>
            <person name="Warthmann N."/>
            <person name="Chica C."/>
            <person name="Szarzynska B."/>
            <person name="Zytnicki M."/>
            <person name="Albani M.C."/>
            <person name="Kiefer C."/>
            <person name="Bergonzi S."/>
            <person name="Castaings L."/>
            <person name="Mateos J.L."/>
            <person name="Berns M.C."/>
            <person name="Bujdoso N."/>
            <person name="Piofczyk T."/>
            <person name="de Lorenzo L."/>
            <person name="Barrero-Sicilia C."/>
            <person name="Mateos I."/>
            <person name="Piednoel M."/>
            <person name="Hagmann J."/>
            <person name="Chen-Min-Tao R."/>
            <person name="Iglesias-Fernandez R."/>
            <person name="Schuster S.C."/>
            <person name="Alonso-Blanco C."/>
            <person name="Roudier F."/>
            <person name="Carbonero P."/>
            <person name="Paz-Ares J."/>
            <person name="Davis S.J."/>
            <person name="Pecinka A."/>
            <person name="Quesneville H."/>
            <person name="Colot V."/>
            <person name="Lysak M.A."/>
            <person name="Weigel D."/>
            <person name="Coupland G."/>
            <person name="Schneeberger K."/>
        </authorList>
    </citation>
    <scope>NUCLEOTIDE SEQUENCE [LARGE SCALE GENOMIC DNA]</scope>
    <source>
        <strain evidence="9">cv. Pajares</strain>
    </source>
</reference>